<evidence type="ECO:0000256" key="5">
    <source>
        <dbReference type="ARBA" id="ARBA00022692"/>
    </source>
</evidence>
<dbReference type="GO" id="GO:0005886">
    <property type="term" value="C:plasma membrane"/>
    <property type="evidence" value="ECO:0007669"/>
    <property type="project" value="UniProtKB-SubCell"/>
</dbReference>
<protein>
    <recommendedName>
        <fullName evidence="2">sn-glycerol-3-phosphate transport system permease protein UgpE</fullName>
    </recommendedName>
</protein>
<keyword evidence="7 8" id="KW-0472">Membrane</keyword>
<dbReference type="SUPFAM" id="SSF161098">
    <property type="entry name" value="MetI-like"/>
    <property type="match status" value="1"/>
</dbReference>
<organism evidence="10 11">
    <name type="scientific">Candidatus Ornithospirochaeta stercoravium</name>
    <dbReference type="NCBI Taxonomy" id="2840897"/>
    <lineage>
        <taxon>Bacteria</taxon>
        <taxon>Pseudomonadati</taxon>
        <taxon>Spirochaetota</taxon>
        <taxon>Spirochaetia</taxon>
        <taxon>Spirochaetales</taxon>
        <taxon>Spirochaetaceae</taxon>
        <taxon>Spirochaetaceae incertae sedis</taxon>
        <taxon>Candidatus Ornithospirochaeta</taxon>
    </lineage>
</organism>
<gene>
    <name evidence="10" type="ORF">IAA72_01765</name>
</gene>
<evidence type="ECO:0000256" key="1">
    <source>
        <dbReference type="ARBA" id="ARBA00004651"/>
    </source>
</evidence>
<evidence type="ECO:0000256" key="2">
    <source>
        <dbReference type="ARBA" id="ARBA00020515"/>
    </source>
</evidence>
<dbReference type="InterPro" id="IPR035906">
    <property type="entry name" value="MetI-like_sf"/>
</dbReference>
<dbReference type="InterPro" id="IPR000515">
    <property type="entry name" value="MetI-like"/>
</dbReference>
<dbReference type="PANTHER" id="PTHR43744:SF8">
    <property type="entry name" value="SN-GLYCEROL-3-PHOSPHATE TRANSPORT SYSTEM PERMEASE PROTEIN UGPE"/>
    <property type="match status" value="1"/>
</dbReference>
<comment type="subcellular location">
    <subcellularLocation>
        <location evidence="1 8">Cell membrane</location>
        <topology evidence="1 8">Multi-pass membrane protein</topology>
    </subcellularLocation>
</comment>
<dbReference type="Pfam" id="PF00528">
    <property type="entry name" value="BPD_transp_1"/>
    <property type="match status" value="1"/>
</dbReference>
<evidence type="ECO:0000313" key="10">
    <source>
        <dbReference type="EMBL" id="MBO8468496.1"/>
    </source>
</evidence>
<keyword evidence="4" id="KW-1003">Cell membrane</keyword>
<feature type="transmembrane region" description="Helical" evidence="8">
    <location>
        <begin position="123"/>
        <end position="145"/>
    </location>
</feature>
<keyword evidence="5 8" id="KW-0812">Transmembrane</keyword>
<name>A0A9D9NCI8_9SPIO</name>
<feature type="transmembrane region" description="Helical" evidence="8">
    <location>
        <begin position="256"/>
        <end position="280"/>
    </location>
</feature>
<evidence type="ECO:0000256" key="3">
    <source>
        <dbReference type="ARBA" id="ARBA00022448"/>
    </source>
</evidence>
<accession>A0A9D9NCI8</accession>
<feature type="transmembrane region" description="Helical" evidence="8">
    <location>
        <begin position="90"/>
        <end position="111"/>
    </location>
</feature>
<keyword evidence="3 8" id="KW-0813">Transport</keyword>
<dbReference type="PANTHER" id="PTHR43744">
    <property type="entry name" value="ABC TRANSPORTER PERMEASE PROTEIN MG189-RELATED-RELATED"/>
    <property type="match status" value="1"/>
</dbReference>
<sequence length="291" mass="33215">MNKFVGKVTIWEVLIWIILIAVFAFTVFPIIFMMVASFMDAKQILAMPFTWIPSKEYFTSSDRTFFTNFYRAIMGNNNNPTFFRNLLNSLIIAVTDSVTTVFLASLCGYGLAKFKFKGRNFVFMAIMSTMMIPFEAIMIPLYMVVSGMKMINTYRGLIIPFMVSAFGVFQMRQYLLTFPSEYLDAARVDGLSEPKIYSHIVLPNSKPVIATLGILSFRNQWDNLLWPLLVAQSETMKTIPQYITKFSEEKMTDEGAMMACAFLASIPMFILFFTLSRYFLGGAAVYDSRKG</sequence>
<dbReference type="GO" id="GO:0055085">
    <property type="term" value="P:transmembrane transport"/>
    <property type="evidence" value="ECO:0007669"/>
    <property type="project" value="InterPro"/>
</dbReference>
<proteinExistence type="inferred from homology"/>
<dbReference type="Gene3D" id="1.10.3720.10">
    <property type="entry name" value="MetI-like"/>
    <property type="match status" value="1"/>
</dbReference>
<evidence type="ECO:0000256" key="8">
    <source>
        <dbReference type="RuleBase" id="RU363032"/>
    </source>
</evidence>
<reference evidence="10" key="2">
    <citation type="journal article" date="2021" name="PeerJ">
        <title>Extensive microbial diversity within the chicken gut microbiome revealed by metagenomics and culture.</title>
        <authorList>
            <person name="Gilroy R."/>
            <person name="Ravi A."/>
            <person name="Getino M."/>
            <person name="Pursley I."/>
            <person name="Horton D.L."/>
            <person name="Alikhan N.F."/>
            <person name="Baker D."/>
            <person name="Gharbi K."/>
            <person name="Hall N."/>
            <person name="Watson M."/>
            <person name="Adriaenssens E.M."/>
            <person name="Foster-Nyarko E."/>
            <person name="Jarju S."/>
            <person name="Secka A."/>
            <person name="Antonio M."/>
            <person name="Oren A."/>
            <person name="Chaudhuri R.R."/>
            <person name="La Ragione R."/>
            <person name="Hildebrand F."/>
            <person name="Pallen M.J."/>
        </authorList>
    </citation>
    <scope>NUCLEOTIDE SEQUENCE</scope>
    <source>
        <strain evidence="10">14700</strain>
    </source>
</reference>
<evidence type="ECO:0000256" key="4">
    <source>
        <dbReference type="ARBA" id="ARBA00022475"/>
    </source>
</evidence>
<evidence type="ECO:0000256" key="7">
    <source>
        <dbReference type="ARBA" id="ARBA00023136"/>
    </source>
</evidence>
<evidence type="ECO:0000313" key="11">
    <source>
        <dbReference type="Proteomes" id="UP000810292"/>
    </source>
</evidence>
<comment type="similarity">
    <text evidence="8">Belongs to the binding-protein-dependent transport system permease family.</text>
</comment>
<dbReference type="EMBL" id="JADIMF010000025">
    <property type="protein sequence ID" value="MBO8468496.1"/>
    <property type="molecule type" value="Genomic_DNA"/>
</dbReference>
<dbReference type="PROSITE" id="PS50928">
    <property type="entry name" value="ABC_TM1"/>
    <property type="match status" value="1"/>
</dbReference>
<reference evidence="10" key="1">
    <citation type="submission" date="2020-10" db="EMBL/GenBank/DDBJ databases">
        <authorList>
            <person name="Gilroy R."/>
        </authorList>
    </citation>
    <scope>NUCLEOTIDE SEQUENCE</scope>
    <source>
        <strain evidence="10">14700</strain>
    </source>
</reference>
<dbReference type="AlphaFoldDB" id="A0A9D9NCI8"/>
<dbReference type="CDD" id="cd06261">
    <property type="entry name" value="TM_PBP2"/>
    <property type="match status" value="1"/>
</dbReference>
<dbReference type="Proteomes" id="UP000810292">
    <property type="component" value="Unassembled WGS sequence"/>
</dbReference>
<keyword evidence="6 8" id="KW-1133">Transmembrane helix</keyword>
<evidence type="ECO:0000259" key="9">
    <source>
        <dbReference type="PROSITE" id="PS50928"/>
    </source>
</evidence>
<comment type="caution">
    <text evidence="10">The sequence shown here is derived from an EMBL/GenBank/DDBJ whole genome shotgun (WGS) entry which is preliminary data.</text>
</comment>
<evidence type="ECO:0000256" key="6">
    <source>
        <dbReference type="ARBA" id="ARBA00022989"/>
    </source>
</evidence>
<feature type="transmembrane region" description="Helical" evidence="8">
    <location>
        <begin position="13"/>
        <end position="38"/>
    </location>
</feature>
<feature type="domain" description="ABC transmembrane type-1" evidence="9">
    <location>
        <begin position="86"/>
        <end position="275"/>
    </location>
</feature>
<feature type="transmembrane region" description="Helical" evidence="8">
    <location>
        <begin position="157"/>
        <end position="175"/>
    </location>
</feature>